<proteinExistence type="predicted"/>
<evidence type="ECO:0000313" key="2">
    <source>
        <dbReference type="EMBL" id="MBU9711715.1"/>
    </source>
</evidence>
<protein>
    <submittedName>
        <fullName evidence="2">Aminoglycoside phosphotransferase family protein</fullName>
    </submittedName>
</protein>
<keyword evidence="3" id="KW-1185">Reference proteome</keyword>
<dbReference type="InterPro" id="IPR002575">
    <property type="entry name" value="Aminoglycoside_PTrfase"/>
</dbReference>
<evidence type="ECO:0000259" key="1">
    <source>
        <dbReference type="Pfam" id="PF01636"/>
    </source>
</evidence>
<evidence type="ECO:0000313" key="3">
    <source>
        <dbReference type="Proteomes" id="UP000784880"/>
    </source>
</evidence>
<organism evidence="2 3">
    <name type="scientific">Evansella tamaricis</name>
    <dbReference type="NCBI Taxonomy" id="2069301"/>
    <lineage>
        <taxon>Bacteria</taxon>
        <taxon>Bacillati</taxon>
        <taxon>Bacillota</taxon>
        <taxon>Bacilli</taxon>
        <taxon>Bacillales</taxon>
        <taxon>Bacillaceae</taxon>
        <taxon>Evansella</taxon>
    </lineage>
</organism>
<name>A0ABS6JDG3_9BACI</name>
<gene>
    <name evidence="2" type="ORF">KS419_08200</name>
</gene>
<feature type="domain" description="Aminoglycoside phosphotransferase" evidence="1">
    <location>
        <begin position="288"/>
        <end position="373"/>
    </location>
</feature>
<sequence>MNSELLYKFIIYSEKDNAILVSIDSNSISLPSYESIISHVAVTDHINRYLEKEYNIKTNVIKCYLEKDKQRVYVVELLWRDKLLSSNTRWLHITNSKQLNEFSSWEKEILKNWLSTLNQSVIPWFKLGWRQEMETWLKNEFPNDSIRIEQVRSWERSALYKVNTERESYYFKAVPDIFSHEPSISSFLFENHPSYVPEIINIESQKKWYIMKELQGPLLGRTNNLEYWKQSILRLADIQKHSIIQRNKLEELNCPIRPVSSIIQNYFEDSLNKLAIDNAIINESYNKLMNSIPTLMKMSNLLKSTNLPLSLEHGDFFGGNIIVQDRKPTIYDWSDCSLSHPFLSVVSILDEVEHFFSKETSLTLLEEYINKWSEFNTKEELIKEYELIKLAAPAFYLTVYQTYIFPSFKDNWDKQQIIDGYINKLIDAIKIE</sequence>
<dbReference type="EMBL" id="JAHQCS010000081">
    <property type="protein sequence ID" value="MBU9711715.1"/>
    <property type="molecule type" value="Genomic_DNA"/>
</dbReference>
<reference evidence="2 3" key="1">
    <citation type="submission" date="2021-06" db="EMBL/GenBank/DDBJ databases">
        <title>Bacillus sp. RD4P76, an endophyte from a halophyte.</title>
        <authorList>
            <person name="Sun J.-Q."/>
        </authorList>
    </citation>
    <scope>NUCLEOTIDE SEQUENCE [LARGE SCALE GENOMIC DNA]</scope>
    <source>
        <strain evidence="2 3">CGMCC 1.15917</strain>
    </source>
</reference>
<dbReference type="Proteomes" id="UP000784880">
    <property type="component" value="Unassembled WGS sequence"/>
</dbReference>
<dbReference type="Pfam" id="PF01636">
    <property type="entry name" value="APH"/>
    <property type="match status" value="1"/>
</dbReference>
<accession>A0ABS6JDG3</accession>
<dbReference type="RefSeq" id="WP_217065737.1">
    <property type="nucleotide sequence ID" value="NZ_JAHQCS010000081.1"/>
</dbReference>
<comment type="caution">
    <text evidence="2">The sequence shown here is derived from an EMBL/GenBank/DDBJ whole genome shotgun (WGS) entry which is preliminary data.</text>
</comment>